<dbReference type="Pfam" id="PF18936">
    <property type="entry name" value="DUF5684"/>
    <property type="match status" value="1"/>
</dbReference>
<comment type="caution">
    <text evidence="2">The sequence shown here is derived from an EMBL/GenBank/DDBJ whole genome shotgun (WGS) entry which is preliminary data.</text>
</comment>
<reference evidence="2 3" key="1">
    <citation type="submission" date="2018-03" db="EMBL/GenBank/DDBJ databases">
        <title>Genomic Encyclopedia of Archaeal and Bacterial Type Strains, Phase II (KMG-II): from individual species to whole genera.</title>
        <authorList>
            <person name="Goeker M."/>
        </authorList>
    </citation>
    <scope>NUCLEOTIDE SEQUENCE [LARGE SCALE GENOMIC DNA]</scope>
    <source>
        <strain evidence="2 3">DSM 18107</strain>
    </source>
</reference>
<keyword evidence="3" id="KW-1185">Reference proteome</keyword>
<accession>A0A2P8G6U1</accession>
<dbReference type="InterPro" id="IPR043739">
    <property type="entry name" value="DUF5684"/>
</dbReference>
<proteinExistence type="predicted"/>
<sequence length="148" mass="16532">MQDVSYESSGAILGGALLSIFLFAFVIGLFFIVCYWKIFEKAGKPGWACIVPIYSTIVMLEIVGKPWWYFFMFLIPIYGWIVLPIMLTHDFSKSFGKDIGFTLGLLFLPFIFYPILAFSRDIRYIGPAGHPTGPSLDSQIGSIGNPAV</sequence>
<evidence type="ECO:0008006" key="4">
    <source>
        <dbReference type="Google" id="ProtNLM"/>
    </source>
</evidence>
<feature type="transmembrane region" description="Helical" evidence="1">
    <location>
        <begin position="99"/>
        <end position="118"/>
    </location>
</feature>
<dbReference type="EMBL" id="PYGK01000006">
    <property type="protein sequence ID" value="PSL29682.1"/>
    <property type="molecule type" value="Genomic_DNA"/>
</dbReference>
<feature type="transmembrane region" description="Helical" evidence="1">
    <location>
        <begin position="67"/>
        <end position="87"/>
    </location>
</feature>
<dbReference type="OrthoDB" id="2376202at2"/>
<feature type="transmembrane region" description="Helical" evidence="1">
    <location>
        <begin position="12"/>
        <end position="36"/>
    </location>
</feature>
<dbReference type="RefSeq" id="WP_106603247.1">
    <property type="nucleotide sequence ID" value="NZ_PYGK01000006.1"/>
</dbReference>
<organism evidence="2 3">
    <name type="scientific">Chitinophaga ginsengisoli</name>
    <dbReference type="NCBI Taxonomy" id="363837"/>
    <lineage>
        <taxon>Bacteria</taxon>
        <taxon>Pseudomonadati</taxon>
        <taxon>Bacteroidota</taxon>
        <taxon>Chitinophagia</taxon>
        <taxon>Chitinophagales</taxon>
        <taxon>Chitinophagaceae</taxon>
        <taxon>Chitinophaga</taxon>
    </lineage>
</organism>
<name>A0A2P8G6U1_9BACT</name>
<keyword evidence="1" id="KW-0812">Transmembrane</keyword>
<evidence type="ECO:0000313" key="3">
    <source>
        <dbReference type="Proteomes" id="UP000240978"/>
    </source>
</evidence>
<dbReference type="Proteomes" id="UP000240978">
    <property type="component" value="Unassembled WGS sequence"/>
</dbReference>
<evidence type="ECO:0000313" key="2">
    <source>
        <dbReference type="EMBL" id="PSL29682.1"/>
    </source>
</evidence>
<gene>
    <name evidence="2" type="ORF">CLV42_1069</name>
</gene>
<evidence type="ECO:0000256" key="1">
    <source>
        <dbReference type="SAM" id="Phobius"/>
    </source>
</evidence>
<keyword evidence="1" id="KW-1133">Transmembrane helix</keyword>
<protein>
    <recommendedName>
        <fullName evidence="4">Signal peptidase I</fullName>
    </recommendedName>
</protein>
<dbReference type="AlphaFoldDB" id="A0A2P8G6U1"/>
<keyword evidence="1" id="KW-0472">Membrane</keyword>